<keyword evidence="1" id="KW-1133">Transmembrane helix</keyword>
<keyword evidence="1" id="KW-0812">Transmembrane</keyword>
<comment type="caution">
    <text evidence="2">The sequence shown here is derived from an EMBL/GenBank/DDBJ whole genome shotgun (WGS) entry which is preliminary data.</text>
</comment>
<accession>A0ABV0S1E6</accession>
<name>A0ABV0S1E6_9TELE</name>
<protein>
    <submittedName>
        <fullName evidence="2">Uncharacterized protein</fullName>
    </submittedName>
</protein>
<evidence type="ECO:0000313" key="3">
    <source>
        <dbReference type="Proteomes" id="UP001434883"/>
    </source>
</evidence>
<gene>
    <name evidence="2" type="ORF">XENOCAPTIV_003193</name>
</gene>
<feature type="transmembrane region" description="Helical" evidence="1">
    <location>
        <begin position="75"/>
        <end position="100"/>
    </location>
</feature>
<organism evidence="2 3">
    <name type="scientific">Xenoophorus captivus</name>
    <dbReference type="NCBI Taxonomy" id="1517983"/>
    <lineage>
        <taxon>Eukaryota</taxon>
        <taxon>Metazoa</taxon>
        <taxon>Chordata</taxon>
        <taxon>Craniata</taxon>
        <taxon>Vertebrata</taxon>
        <taxon>Euteleostomi</taxon>
        <taxon>Actinopterygii</taxon>
        <taxon>Neopterygii</taxon>
        <taxon>Teleostei</taxon>
        <taxon>Neoteleostei</taxon>
        <taxon>Acanthomorphata</taxon>
        <taxon>Ovalentaria</taxon>
        <taxon>Atherinomorphae</taxon>
        <taxon>Cyprinodontiformes</taxon>
        <taxon>Goodeidae</taxon>
        <taxon>Xenoophorus</taxon>
    </lineage>
</organism>
<evidence type="ECO:0000313" key="2">
    <source>
        <dbReference type="EMBL" id="MEQ2214365.1"/>
    </source>
</evidence>
<reference evidence="2 3" key="1">
    <citation type="submission" date="2021-06" db="EMBL/GenBank/DDBJ databases">
        <authorList>
            <person name="Palmer J.M."/>
        </authorList>
    </citation>
    <scope>NUCLEOTIDE SEQUENCE [LARGE SCALE GENOMIC DNA]</scope>
    <source>
        <strain evidence="2 3">XC_2019</strain>
        <tissue evidence="2">Muscle</tissue>
    </source>
</reference>
<keyword evidence="3" id="KW-1185">Reference proteome</keyword>
<sequence>MNLHHPHPPILVMCTLTGFESRRTSWCVCRVFFFYKDLQVNLPSGCTVRVAHSAGVDKKSKKGKRRFVIQSHRTYFVHSLIIVLHVLYCIFFICTIKNALF</sequence>
<dbReference type="Proteomes" id="UP001434883">
    <property type="component" value="Unassembled WGS sequence"/>
</dbReference>
<dbReference type="EMBL" id="JAHRIN010067351">
    <property type="protein sequence ID" value="MEQ2214365.1"/>
    <property type="molecule type" value="Genomic_DNA"/>
</dbReference>
<evidence type="ECO:0000256" key="1">
    <source>
        <dbReference type="SAM" id="Phobius"/>
    </source>
</evidence>
<proteinExistence type="predicted"/>
<keyword evidence="1" id="KW-0472">Membrane</keyword>